<evidence type="ECO:0000313" key="9">
    <source>
        <dbReference type="Proteomes" id="UP000283255"/>
    </source>
</evidence>
<keyword evidence="9" id="KW-1185">Reference proteome</keyword>
<reference evidence="8 9" key="2">
    <citation type="submission" date="2019-01" db="EMBL/GenBank/DDBJ databases">
        <title>Motilimonas pumilus sp. nov., isolated from the gut of sea cucumber (Apostichopus japonicus).</title>
        <authorList>
            <person name="Wang F.-Q."/>
            <person name="Ren L.-H."/>
            <person name="Lin Y.-W."/>
            <person name="Sun G.-H."/>
            <person name="Du Z.-J."/>
            <person name="Zhao J.-X."/>
            <person name="Liu X.-J."/>
            <person name="Liu L.-J."/>
        </authorList>
    </citation>
    <scope>NUCLEOTIDE SEQUENCE [LARGE SCALE GENOMIC DNA]</scope>
    <source>
        <strain evidence="8 9">PLHSC7-2</strain>
    </source>
</reference>
<gene>
    <name evidence="7" type="primary">pcm</name>
    <name evidence="8" type="ORF">D1Z90_17825</name>
</gene>
<dbReference type="GO" id="GO:0004719">
    <property type="term" value="F:protein-L-isoaspartate (D-aspartate) O-methyltransferase activity"/>
    <property type="evidence" value="ECO:0007669"/>
    <property type="project" value="UniProtKB-UniRule"/>
</dbReference>
<keyword evidence="4 7" id="KW-0489">Methyltransferase</keyword>
<dbReference type="PANTHER" id="PTHR11579">
    <property type="entry name" value="PROTEIN-L-ISOASPARTATE O-METHYLTRANSFERASE"/>
    <property type="match status" value="1"/>
</dbReference>
<keyword evidence="3 7" id="KW-0963">Cytoplasm</keyword>
<comment type="caution">
    <text evidence="8">The sequence shown here is derived from an EMBL/GenBank/DDBJ whole genome shotgun (WGS) entry which is preliminary data.</text>
</comment>
<sequence>MQLANALRGMGIMNNAVLEAIAKTPRQWFVDEAFSHQAWENTALPIGQGQTISQPYTVARMTELLMASQPKHVLEIGTGSGYQTAILAQLVDSVCTVERIKSLKFQARRKLNRLDCHNVQCKHGDGWLGWQTKAPFDAIIVTAAAAHLPDALLQQLKPNGQLVIPLGEDEQVLKVITRKQDKFISEQVEAVKFVPLINGELA</sequence>
<evidence type="ECO:0000256" key="6">
    <source>
        <dbReference type="ARBA" id="ARBA00022691"/>
    </source>
</evidence>
<name>A0A418YAL9_9GAMM</name>
<dbReference type="Proteomes" id="UP000283255">
    <property type="component" value="Unassembled WGS sequence"/>
</dbReference>
<comment type="function">
    <text evidence="7">Catalyzes the methyl esterification of L-isoaspartyl residues in peptides and proteins that result from spontaneous decomposition of normal L-aspartyl and L-asparaginyl residues. It plays a role in the repair and/or degradation of damaged proteins.</text>
</comment>
<organism evidence="8 9">
    <name type="scientific">Motilimonas pumila</name>
    <dbReference type="NCBI Taxonomy" id="2303987"/>
    <lineage>
        <taxon>Bacteria</taxon>
        <taxon>Pseudomonadati</taxon>
        <taxon>Pseudomonadota</taxon>
        <taxon>Gammaproteobacteria</taxon>
        <taxon>Alteromonadales</taxon>
        <taxon>Alteromonadales genera incertae sedis</taxon>
        <taxon>Motilimonas</taxon>
    </lineage>
</organism>
<keyword evidence="5 7" id="KW-0808">Transferase</keyword>
<dbReference type="Gene3D" id="3.40.50.150">
    <property type="entry name" value="Vaccinia Virus protein VP39"/>
    <property type="match status" value="1"/>
</dbReference>
<dbReference type="NCBIfam" id="TIGR00080">
    <property type="entry name" value="pimt"/>
    <property type="match status" value="1"/>
</dbReference>
<evidence type="ECO:0000256" key="7">
    <source>
        <dbReference type="HAMAP-Rule" id="MF_00090"/>
    </source>
</evidence>
<accession>A0A418YAL9</accession>
<dbReference type="NCBIfam" id="NF001453">
    <property type="entry name" value="PRK00312.1"/>
    <property type="match status" value="1"/>
</dbReference>
<dbReference type="EC" id="2.1.1.77" evidence="7"/>
<evidence type="ECO:0000256" key="4">
    <source>
        <dbReference type="ARBA" id="ARBA00022603"/>
    </source>
</evidence>
<evidence type="ECO:0000256" key="5">
    <source>
        <dbReference type="ARBA" id="ARBA00022679"/>
    </source>
</evidence>
<dbReference type="EMBL" id="QZCH01000032">
    <property type="protein sequence ID" value="RJG40003.1"/>
    <property type="molecule type" value="Genomic_DNA"/>
</dbReference>
<proteinExistence type="inferred from homology"/>
<comment type="similarity">
    <text evidence="2 7">Belongs to the methyltransferase superfamily. L-isoaspartyl/D-aspartyl protein methyltransferase family.</text>
</comment>
<reference evidence="8 9" key="1">
    <citation type="submission" date="2018-09" db="EMBL/GenBank/DDBJ databases">
        <authorList>
            <person name="Wang F."/>
        </authorList>
    </citation>
    <scope>NUCLEOTIDE SEQUENCE [LARGE SCALE GENOMIC DNA]</scope>
    <source>
        <strain evidence="8 9">PLHSC7-2</strain>
    </source>
</reference>
<dbReference type="AlphaFoldDB" id="A0A418YAL9"/>
<dbReference type="GO" id="GO:0030091">
    <property type="term" value="P:protein repair"/>
    <property type="evidence" value="ECO:0007669"/>
    <property type="project" value="UniProtKB-UniRule"/>
</dbReference>
<dbReference type="OrthoDB" id="9810066at2"/>
<dbReference type="CDD" id="cd02440">
    <property type="entry name" value="AdoMet_MTases"/>
    <property type="match status" value="1"/>
</dbReference>
<dbReference type="PANTHER" id="PTHR11579:SF0">
    <property type="entry name" value="PROTEIN-L-ISOASPARTATE(D-ASPARTATE) O-METHYLTRANSFERASE"/>
    <property type="match status" value="1"/>
</dbReference>
<dbReference type="PROSITE" id="PS01279">
    <property type="entry name" value="PCMT"/>
    <property type="match status" value="1"/>
</dbReference>
<evidence type="ECO:0000256" key="1">
    <source>
        <dbReference type="ARBA" id="ARBA00004496"/>
    </source>
</evidence>
<dbReference type="GO" id="GO:0032259">
    <property type="term" value="P:methylation"/>
    <property type="evidence" value="ECO:0007669"/>
    <property type="project" value="UniProtKB-KW"/>
</dbReference>
<dbReference type="HAMAP" id="MF_00090">
    <property type="entry name" value="PIMT"/>
    <property type="match status" value="1"/>
</dbReference>
<dbReference type="SUPFAM" id="SSF53335">
    <property type="entry name" value="S-adenosyl-L-methionine-dependent methyltransferases"/>
    <property type="match status" value="1"/>
</dbReference>
<evidence type="ECO:0000256" key="2">
    <source>
        <dbReference type="ARBA" id="ARBA00005369"/>
    </source>
</evidence>
<feature type="active site" evidence="7">
    <location>
        <position position="53"/>
    </location>
</feature>
<dbReference type="InterPro" id="IPR029063">
    <property type="entry name" value="SAM-dependent_MTases_sf"/>
</dbReference>
<comment type="subcellular location">
    <subcellularLocation>
        <location evidence="1 7">Cytoplasm</location>
    </subcellularLocation>
</comment>
<dbReference type="InterPro" id="IPR000682">
    <property type="entry name" value="PCMT"/>
</dbReference>
<protein>
    <recommendedName>
        <fullName evidence="7">Protein-L-isoaspartate O-methyltransferase</fullName>
        <ecNumber evidence="7">2.1.1.77</ecNumber>
    </recommendedName>
    <alternativeName>
        <fullName evidence="7">L-isoaspartyl protein carboxyl methyltransferase</fullName>
    </alternativeName>
    <alternativeName>
        <fullName evidence="7">Protein L-isoaspartyl methyltransferase</fullName>
    </alternativeName>
    <alternativeName>
        <fullName evidence="7">Protein-beta-aspartate methyltransferase</fullName>
        <shortName evidence="7">PIMT</shortName>
    </alternativeName>
</protein>
<dbReference type="RefSeq" id="WP_119912163.1">
    <property type="nucleotide sequence ID" value="NZ_QZCH01000032.1"/>
</dbReference>
<dbReference type="Pfam" id="PF01135">
    <property type="entry name" value="PCMT"/>
    <property type="match status" value="1"/>
</dbReference>
<evidence type="ECO:0000313" key="8">
    <source>
        <dbReference type="EMBL" id="RJG40003.1"/>
    </source>
</evidence>
<evidence type="ECO:0000256" key="3">
    <source>
        <dbReference type="ARBA" id="ARBA00022490"/>
    </source>
</evidence>
<comment type="catalytic activity">
    <reaction evidence="7">
        <text>[protein]-L-isoaspartate + S-adenosyl-L-methionine = [protein]-L-isoaspartate alpha-methyl ester + S-adenosyl-L-homocysteine</text>
        <dbReference type="Rhea" id="RHEA:12705"/>
        <dbReference type="Rhea" id="RHEA-COMP:12143"/>
        <dbReference type="Rhea" id="RHEA-COMP:12144"/>
        <dbReference type="ChEBI" id="CHEBI:57856"/>
        <dbReference type="ChEBI" id="CHEBI:59789"/>
        <dbReference type="ChEBI" id="CHEBI:90596"/>
        <dbReference type="ChEBI" id="CHEBI:90598"/>
        <dbReference type="EC" id="2.1.1.77"/>
    </reaction>
</comment>
<dbReference type="GO" id="GO:0005737">
    <property type="term" value="C:cytoplasm"/>
    <property type="evidence" value="ECO:0007669"/>
    <property type="project" value="UniProtKB-SubCell"/>
</dbReference>
<dbReference type="FunFam" id="3.40.50.150:FF:000010">
    <property type="entry name" value="Protein-L-isoaspartate O-methyltransferase"/>
    <property type="match status" value="1"/>
</dbReference>
<keyword evidence="6 7" id="KW-0949">S-adenosyl-L-methionine</keyword>